<proteinExistence type="predicted"/>
<dbReference type="AlphaFoldDB" id="A0A8J8NTS9"/>
<dbReference type="EMBL" id="RRYP01005904">
    <property type="protein sequence ID" value="TNV81631.1"/>
    <property type="molecule type" value="Genomic_DNA"/>
</dbReference>
<name>A0A8J8NTS9_HALGN</name>
<evidence type="ECO:0000256" key="1">
    <source>
        <dbReference type="SAM" id="MobiDB-lite"/>
    </source>
</evidence>
<dbReference type="Proteomes" id="UP000785679">
    <property type="component" value="Unassembled WGS sequence"/>
</dbReference>
<protein>
    <submittedName>
        <fullName evidence="2">Uncharacterized protein</fullName>
    </submittedName>
</protein>
<evidence type="ECO:0000313" key="3">
    <source>
        <dbReference type="Proteomes" id="UP000785679"/>
    </source>
</evidence>
<evidence type="ECO:0000313" key="2">
    <source>
        <dbReference type="EMBL" id="TNV81631.1"/>
    </source>
</evidence>
<feature type="region of interest" description="Disordered" evidence="1">
    <location>
        <begin position="62"/>
        <end position="83"/>
    </location>
</feature>
<comment type="caution">
    <text evidence="2">The sequence shown here is derived from an EMBL/GenBank/DDBJ whole genome shotgun (WGS) entry which is preliminary data.</text>
</comment>
<keyword evidence="3" id="KW-1185">Reference proteome</keyword>
<accession>A0A8J8NTS9</accession>
<sequence>MTLIPPRRTRRCQALTSITPSLMCLQRLKAYSLLVSLRERISLGQTSLEYQDRAPMQTSLSFLASRKPRSGDSAQVRDQALLR</sequence>
<organism evidence="2 3">
    <name type="scientific">Halteria grandinella</name>
    <dbReference type="NCBI Taxonomy" id="5974"/>
    <lineage>
        <taxon>Eukaryota</taxon>
        <taxon>Sar</taxon>
        <taxon>Alveolata</taxon>
        <taxon>Ciliophora</taxon>
        <taxon>Intramacronucleata</taxon>
        <taxon>Spirotrichea</taxon>
        <taxon>Stichotrichia</taxon>
        <taxon>Sporadotrichida</taxon>
        <taxon>Halteriidae</taxon>
        <taxon>Halteria</taxon>
    </lineage>
</organism>
<gene>
    <name evidence="2" type="ORF">FGO68_gene2158</name>
</gene>
<reference evidence="2" key="1">
    <citation type="submission" date="2019-06" db="EMBL/GenBank/DDBJ databases">
        <authorList>
            <person name="Zheng W."/>
        </authorList>
    </citation>
    <scope>NUCLEOTIDE SEQUENCE</scope>
    <source>
        <strain evidence="2">QDHG01</strain>
    </source>
</reference>